<dbReference type="InterPro" id="IPR006379">
    <property type="entry name" value="HAD-SF_hydro_IIB"/>
</dbReference>
<dbReference type="GO" id="GO:0016791">
    <property type="term" value="F:phosphatase activity"/>
    <property type="evidence" value="ECO:0007669"/>
    <property type="project" value="UniProtKB-ARBA"/>
</dbReference>
<dbReference type="STRING" id="491915.Aflv_2297"/>
<evidence type="ECO:0000313" key="1">
    <source>
        <dbReference type="EMBL" id="ACJ34654.1"/>
    </source>
</evidence>
<dbReference type="InterPro" id="IPR036412">
    <property type="entry name" value="HAD-like_sf"/>
</dbReference>
<dbReference type="Proteomes" id="UP000000742">
    <property type="component" value="Chromosome"/>
</dbReference>
<dbReference type="EMBL" id="CP000922">
    <property type="protein sequence ID" value="ACJ34654.1"/>
    <property type="molecule type" value="Genomic_DNA"/>
</dbReference>
<name>B7GF15_ANOFW</name>
<dbReference type="PANTHER" id="PTHR10000:SF50">
    <property type="entry name" value="STRESS RESPONSE PROTEIN YHAX"/>
    <property type="match status" value="1"/>
</dbReference>
<dbReference type="Gene3D" id="3.40.50.1000">
    <property type="entry name" value="HAD superfamily/HAD-like"/>
    <property type="match status" value="1"/>
</dbReference>
<organism evidence="1 2">
    <name type="scientific">Anoxybacillus flavithermus (strain DSM 21510 / WK1)</name>
    <dbReference type="NCBI Taxonomy" id="491915"/>
    <lineage>
        <taxon>Bacteria</taxon>
        <taxon>Bacillati</taxon>
        <taxon>Bacillota</taxon>
        <taxon>Bacilli</taxon>
        <taxon>Bacillales</taxon>
        <taxon>Anoxybacillaceae</taxon>
        <taxon>Anoxybacillus</taxon>
    </lineage>
</organism>
<gene>
    <name evidence="1" type="primary">yhaX</name>
    <name evidence="1" type="ordered locus">Aflv_2297</name>
</gene>
<accession>B7GF15</accession>
<dbReference type="InterPro" id="IPR023214">
    <property type="entry name" value="HAD_sf"/>
</dbReference>
<dbReference type="AlphaFoldDB" id="B7GF15"/>
<dbReference type="KEGG" id="afl:Aflv_2297"/>
<evidence type="ECO:0000313" key="2">
    <source>
        <dbReference type="Proteomes" id="UP000000742"/>
    </source>
</evidence>
<dbReference type="SUPFAM" id="SSF56784">
    <property type="entry name" value="HAD-like"/>
    <property type="match status" value="1"/>
</dbReference>
<dbReference type="eggNOG" id="COG0561">
    <property type="taxonomic scope" value="Bacteria"/>
</dbReference>
<protein>
    <submittedName>
        <fullName evidence="1">HAD superfamily hydrolase</fullName>
    </submittedName>
</protein>
<dbReference type="PANTHER" id="PTHR10000">
    <property type="entry name" value="PHOSPHOSERINE PHOSPHATASE"/>
    <property type="match status" value="1"/>
</dbReference>
<dbReference type="Gene3D" id="3.30.1240.10">
    <property type="match status" value="1"/>
</dbReference>
<dbReference type="CDD" id="cd07516">
    <property type="entry name" value="HAD_Pase"/>
    <property type="match status" value="1"/>
</dbReference>
<dbReference type="HOGENOM" id="CLU_044146_0_2_9"/>
<dbReference type="GO" id="GO:0005829">
    <property type="term" value="C:cytosol"/>
    <property type="evidence" value="ECO:0007669"/>
    <property type="project" value="TreeGrafter"/>
</dbReference>
<sequence length="296" mass="33347">MKPRHRGGTFMYKLLALNIDGTLLKSNGKLEKKTKEAIDFVKKKDVYVTLMTSRNFLSAKKVAKALKLDSYLVTFQGALVAKSLEEKLHASVISAQKTFDIVHVLEHFNCNVRLLHERYSIGNRKKIKNNMIAKTILGDPFFYPAQFVDSLSDVLRDDPIDVMKIDVFYSKEDECDEIVETITHAFPDVSLSVSDGKIELLPSNVSKLNGLIRLGNELGISLKEMVVIGDHLDDMPAIEAAGLGVAMGNASKEVKAVADWVTRSNDQLGVAYMIKEHFRKQHRPQFLRQIRTIEKK</sequence>
<dbReference type="GO" id="GO:0000287">
    <property type="term" value="F:magnesium ion binding"/>
    <property type="evidence" value="ECO:0007669"/>
    <property type="project" value="TreeGrafter"/>
</dbReference>
<dbReference type="InterPro" id="IPR000150">
    <property type="entry name" value="Cof"/>
</dbReference>
<keyword evidence="1" id="KW-0378">Hydrolase</keyword>
<proteinExistence type="predicted"/>
<dbReference type="NCBIfam" id="TIGR01484">
    <property type="entry name" value="HAD-SF-IIB"/>
    <property type="match status" value="1"/>
</dbReference>
<reference evidence="1 2" key="1">
    <citation type="journal article" date="2008" name="Genome Biol.">
        <title>Encapsulated in silica: genome, proteome and physiology of the thermophilic bacterium Anoxybacillus flavithermus WK1.</title>
        <authorList>
            <person name="Saw J.H."/>
            <person name="Mountain B.W."/>
            <person name="Feng L."/>
            <person name="Omelchenko M.V."/>
            <person name="Hou S."/>
            <person name="Saito J.A."/>
            <person name="Stott M.B."/>
            <person name="Li D."/>
            <person name="Zhao G."/>
            <person name="Wu J."/>
            <person name="Galperin M.Y."/>
            <person name="Koonin E.V."/>
            <person name="Makarova K.S."/>
            <person name="Wolf Y.I."/>
            <person name="Rigden D.J."/>
            <person name="Dunfield P.F."/>
            <person name="Wang L."/>
            <person name="Alam M."/>
        </authorList>
    </citation>
    <scope>NUCLEOTIDE SEQUENCE [LARGE SCALE GENOMIC DNA]</scope>
    <source>
        <strain evidence="2">DSM 21510 / WK1</strain>
    </source>
</reference>
<dbReference type="NCBIfam" id="TIGR00099">
    <property type="entry name" value="Cof-subfamily"/>
    <property type="match status" value="1"/>
</dbReference>
<dbReference type="Pfam" id="PF08282">
    <property type="entry name" value="Hydrolase_3"/>
    <property type="match status" value="1"/>
</dbReference>